<dbReference type="InterPro" id="IPR013424">
    <property type="entry name" value="Ice-binding_C"/>
</dbReference>
<dbReference type="EMBL" id="NISI01000016">
    <property type="protein sequence ID" value="OWR00673.1"/>
    <property type="molecule type" value="Genomic_DNA"/>
</dbReference>
<feature type="chain" id="PRO_5012197233" description="Ice-binding protein C-terminal domain-containing protein" evidence="1">
    <location>
        <begin position="27"/>
        <end position="180"/>
    </location>
</feature>
<evidence type="ECO:0000259" key="2">
    <source>
        <dbReference type="Pfam" id="PF07589"/>
    </source>
</evidence>
<reference evidence="3 4" key="1">
    <citation type="journal article" date="2007" name="Int. J. Syst. Evol. Microbiol.">
        <title>Description of Pelomonas aquatica sp. nov. and Pelomonas puraquae sp. nov., isolated from industrial and haemodialysis water.</title>
        <authorList>
            <person name="Gomila M."/>
            <person name="Bowien B."/>
            <person name="Falsen E."/>
            <person name="Moore E.R."/>
            <person name="Lalucat J."/>
        </authorList>
    </citation>
    <scope>NUCLEOTIDE SEQUENCE [LARGE SCALE GENOMIC DNA]</scope>
    <source>
        <strain evidence="3 4">CCUG 52769</strain>
    </source>
</reference>
<dbReference type="NCBIfam" id="TIGR02595">
    <property type="entry name" value="PEP_CTERM"/>
    <property type="match status" value="1"/>
</dbReference>
<evidence type="ECO:0000313" key="4">
    <source>
        <dbReference type="Proteomes" id="UP000197446"/>
    </source>
</evidence>
<dbReference type="AlphaFoldDB" id="A0A254MZ55"/>
<comment type="caution">
    <text evidence="3">The sequence shown here is derived from an EMBL/GenBank/DDBJ whole genome shotgun (WGS) entry which is preliminary data.</text>
</comment>
<dbReference type="OrthoDB" id="8901729at2"/>
<feature type="domain" description="Ice-binding protein C-terminal" evidence="2">
    <location>
        <begin position="153"/>
        <end position="175"/>
    </location>
</feature>
<keyword evidence="4" id="KW-1185">Reference proteome</keyword>
<keyword evidence="1" id="KW-0732">Signal</keyword>
<dbReference type="Pfam" id="PF07589">
    <property type="entry name" value="PEP-CTERM"/>
    <property type="match status" value="1"/>
</dbReference>
<dbReference type="Proteomes" id="UP000197446">
    <property type="component" value="Unassembled WGS sequence"/>
</dbReference>
<protein>
    <recommendedName>
        <fullName evidence="2">Ice-binding protein C-terminal domain-containing protein</fullName>
    </recommendedName>
</protein>
<organism evidence="3 4">
    <name type="scientific">Roseateles puraquae</name>
    <dbReference type="NCBI Taxonomy" id="431059"/>
    <lineage>
        <taxon>Bacteria</taxon>
        <taxon>Pseudomonadati</taxon>
        <taxon>Pseudomonadota</taxon>
        <taxon>Betaproteobacteria</taxon>
        <taxon>Burkholderiales</taxon>
        <taxon>Sphaerotilaceae</taxon>
        <taxon>Roseateles</taxon>
    </lineage>
</organism>
<sequence length="180" mass="19193">MSTSRFFALTALLALAAAVVVEPARAEAPVQSFVFSQTGFADEARITGTFAGADLDGDGWLYGYELTGFELHWSGNRAVAAFSLGLDDRAGLEFELATGRVWHMTGVSQDAEGGRHFSYDSMGWPSYQVPGTVSDEPLGLSSSSWAPLEVSAAVPEPQSLALWLAGLGVVALRRRGGRRH</sequence>
<evidence type="ECO:0000313" key="3">
    <source>
        <dbReference type="EMBL" id="OWR00673.1"/>
    </source>
</evidence>
<name>A0A254MZ55_9BURK</name>
<dbReference type="RefSeq" id="WP_088485900.1">
    <property type="nucleotide sequence ID" value="NZ_JBCNLH010000007.1"/>
</dbReference>
<evidence type="ECO:0000256" key="1">
    <source>
        <dbReference type="SAM" id="SignalP"/>
    </source>
</evidence>
<gene>
    <name evidence="3" type="ORF">CDO81_24585</name>
</gene>
<feature type="signal peptide" evidence="1">
    <location>
        <begin position="1"/>
        <end position="26"/>
    </location>
</feature>
<proteinExistence type="predicted"/>
<accession>A0A254MZ55</accession>